<dbReference type="OrthoDB" id="1438113at2"/>
<accession>A0A2G1VU60</accession>
<dbReference type="Pfam" id="PF13505">
    <property type="entry name" value="OMP_b-brl"/>
    <property type="match status" value="1"/>
</dbReference>
<organism evidence="3 4">
    <name type="scientific">Leeuwenhoekiella nanhaiensis</name>
    <dbReference type="NCBI Taxonomy" id="1655491"/>
    <lineage>
        <taxon>Bacteria</taxon>
        <taxon>Pseudomonadati</taxon>
        <taxon>Bacteroidota</taxon>
        <taxon>Flavobacteriia</taxon>
        <taxon>Flavobacteriales</taxon>
        <taxon>Flavobacteriaceae</taxon>
        <taxon>Leeuwenhoekiella</taxon>
    </lineage>
</organism>
<sequence length="193" mass="21716">MQHGLLFGFLVLFTLNSVFSQNSKFSVEANYPIIIDDNFLGKDSYGIIDLGLKYRFAEVNPVKIGVSLNGSVLIDNSNQNGFRQDYLMTTYIIQTKIFTELDLETIDKFHPFLGLGYTFMNFQLSGSNNGMDLSGESEKLSGIGFNFGVAYDISDKIFAQVQYDFTRLNVDDVPDIKFNRNVNLLKIGIGLKI</sequence>
<dbReference type="SUPFAM" id="SSF56925">
    <property type="entry name" value="OMPA-like"/>
    <property type="match status" value="1"/>
</dbReference>
<dbReference type="RefSeq" id="WP_099645156.1">
    <property type="nucleotide sequence ID" value="NZ_KZ319288.1"/>
</dbReference>
<evidence type="ECO:0000313" key="4">
    <source>
        <dbReference type="Proteomes" id="UP000229433"/>
    </source>
</evidence>
<protein>
    <recommendedName>
        <fullName evidence="2">Outer membrane protein beta-barrel domain-containing protein</fullName>
    </recommendedName>
</protein>
<keyword evidence="1" id="KW-0732">Signal</keyword>
<gene>
    <name evidence="3" type="ORF">CJ305_04990</name>
</gene>
<reference evidence="3 4" key="1">
    <citation type="submission" date="2017-08" db="EMBL/GenBank/DDBJ databases">
        <title>The whole genome shortgun sequences of strain Leeuwenhoekiella nanhaiensis G18 from the South China Sea.</title>
        <authorList>
            <person name="Liu Q."/>
        </authorList>
    </citation>
    <scope>NUCLEOTIDE SEQUENCE [LARGE SCALE GENOMIC DNA]</scope>
    <source>
        <strain evidence="3 4">G18</strain>
    </source>
</reference>
<dbReference type="InterPro" id="IPR027385">
    <property type="entry name" value="Beta-barrel_OMP"/>
</dbReference>
<dbReference type="AlphaFoldDB" id="A0A2G1VU60"/>
<evidence type="ECO:0000259" key="2">
    <source>
        <dbReference type="Pfam" id="PF13505"/>
    </source>
</evidence>
<dbReference type="InterPro" id="IPR011250">
    <property type="entry name" value="OMP/PagP_B-barrel"/>
</dbReference>
<feature type="domain" description="Outer membrane protein beta-barrel" evidence="2">
    <location>
        <begin position="11"/>
        <end position="172"/>
    </location>
</feature>
<dbReference type="Proteomes" id="UP000229433">
    <property type="component" value="Unassembled WGS sequence"/>
</dbReference>
<evidence type="ECO:0000313" key="3">
    <source>
        <dbReference type="EMBL" id="PHQ30322.1"/>
    </source>
</evidence>
<name>A0A2G1VU60_9FLAO</name>
<dbReference type="EMBL" id="NQXA01000002">
    <property type="protein sequence ID" value="PHQ30322.1"/>
    <property type="molecule type" value="Genomic_DNA"/>
</dbReference>
<keyword evidence="4" id="KW-1185">Reference proteome</keyword>
<evidence type="ECO:0000256" key="1">
    <source>
        <dbReference type="ARBA" id="ARBA00022729"/>
    </source>
</evidence>
<comment type="caution">
    <text evidence="3">The sequence shown here is derived from an EMBL/GenBank/DDBJ whole genome shotgun (WGS) entry which is preliminary data.</text>
</comment>
<proteinExistence type="predicted"/>
<dbReference type="Gene3D" id="2.40.160.20">
    <property type="match status" value="1"/>
</dbReference>